<protein>
    <submittedName>
        <fullName evidence="2">Glycosyltransferase family 2 protein</fullName>
    </submittedName>
</protein>
<dbReference type="SUPFAM" id="SSF53448">
    <property type="entry name" value="Nucleotide-diphospho-sugar transferases"/>
    <property type="match status" value="1"/>
</dbReference>
<gene>
    <name evidence="2" type="ORF">J0P97_04320</name>
</gene>
<dbReference type="CDD" id="cd00761">
    <property type="entry name" value="Glyco_tranf_GTA_type"/>
    <property type="match status" value="1"/>
</dbReference>
<dbReference type="PANTHER" id="PTHR22916:SF3">
    <property type="entry name" value="UDP-GLCNAC:BETAGAL BETA-1,3-N-ACETYLGLUCOSAMINYLTRANSFERASE-LIKE PROTEIN 1"/>
    <property type="match status" value="1"/>
</dbReference>
<reference evidence="2 3" key="1">
    <citation type="submission" date="2021-03" db="EMBL/GenBank/DDBJ databases">
        <title>Microbacterium pauli sp. nov., isolated from microfiltered milk.</title>
        <authorList>
            <person name="Bellassi P."/>
            <person name="Fontana A."/>
            <person name="Callegari M.L."/>
            <person name="Lorenzo M."/>
            <person name="Cappa F."/>
        </authorList>
    </citation>
    <scope>NUCLEOTIDE SEQUENCE [LARGE SCALE GENOMIC DNA]</scope>
    <source>
        <strain evidence="2 3">DSM 18909</strain>
    </source>
</reference>
<dbReference type="Gene3D" id="3.90.550.10">
    <property type="entry name" value="Spore Coat Polysaccharide Biosynthesis Protein SpsA, Chain A"/>
    <property type="match status" value="1"/>
</dbReference>
<name>A0ABS5XS06_9MICO</name>
<feature type="domain" description="Glycosyltransferase 2-like" evidence="1">
    <location>
        <begin position="13"/>
        <end position="129"/>
    </location>
</feature>
<dbReference type="EMBL" id="JAFLHG010000003">
    <property type="protein sequence ID" value="MBT8797297.1"/>
    <property type="molecule type" value="Genomic_DNA"/>
</dbReference>
<dbReference type="PANTHER" id="PTHR22916">
    <property type="entry name" value="GLYCOSYLTRANSFERASE"/>
    <property type="match status" value="1"/>
</dbReference>
<dbReference type="InterPro" id="IPR001173">
    <property type="entry name" value="Glyco_trans_2-like"/>
</dbReference>
<organism evidence="2 3">
    <name type="scientific">Microbacterium flavum</name>
    <dbReference type="NCBI Taxonomy" id="415216"/>
    <lineage>
        <taxon>Bacteria</taxon>
        <taxon>Bacillati</taxon>
        <taxon>Actinomycetota</taxon>
        <taxon>Actinomycetes</taxon>
        <taxon>Micrococcales</taxon>
        <taxon>Microbacteriaceae</taxon>
        <taxon>Microbacterium</taxon>
    </lineage>
</organism>
<comment type="caution">
    <text evidence="2">The sequence shown here is derived from an EMBL/GenBank/DDBJ whole genome shotgun (WGS) entry which is preliminary data.</text>
</comment>
<evidence type="ECO:0000313" key="2">
    <source>
        <dbReference type="EMBL" id="MBT8797297.1"/>
    </source>
</evidence>
<sequence>MSTSAAPLPVLVTVIVPGRDVAEFAAEALDSLRAQTLPAWCAILVDDGSVDATADVFADAAASDPRFTLIRHAEPRGLGGARNAGLDRVATPFVGFLDADDVMTPTALERLVAAITESGSDLAVGAYVRLRAGAGGVYAAGEVQPWVRAATDPARRGTTLSAHPEVSGNVVAWSKLSRVELWRAHGVRFPEGRLYEDQIVAQRLYTHARAIDVLPDVVVHWRERADGSSITQRKDTLPVLTDYLEALRGGIAVLDAADQHAAARARLRLILEMDTPPLVRIAAGETGHADAAYRRAVGAFVRDLVARADHEGVALDPQTADLRSAAVLW</sequence>
<dbReference type="Pfam" id="PF00535">
    <property type="entry name" value="Glycos_transf_2"/>
    <property type="match status" value="1"/>
</dbReference>
<evidence type="ECO:0000259" key="1">
    <source>
        <dbReference type="Pfam" id="PF00535"/>
    </source>
</evidence>
<evidence type="ECO:0000313" key="3">
    <source>
        <dbReference type="Proteomes" id="UP000740605"/>
    </source>
</evidence>
<keyword evidence="3" id="KW-1185">Reference proteome</keyword>
<dbReference type="InterPro" id="IPR029044">
    <property type="entry name" value="Nucleotide-diphossugar_trans"/>
</dbReference>
<accession>A0ABS5XS06</accession>
<dbReference type="RefSeq" id="WP_215486541.1">
    <property type="nucleotide sequence ID" value="NZ_BAAAPJ010000003.1"/>
</dbReference>
<dbReference type="Proteomes" id="UP000740605">
    <property type="component" value="Unassembled WGS sequence"/>
</dbReference>
<proteinExistence type="predicted"/>